<dbReference type="Proteomes" id="UP000230750">
    <property type="component" value="Unassembled WGS sequence"/>
</dbReference>
<evidence type="ECO:0000256" key="12">
    <source>
        <dbReference type="SAM" id="MobiDB-lite"/>
    </source>
</evidence>
<dbReference type="AlphaFoldDB" id="A0A2G8JW24"/>
<evidence type="ECO:0000256" key="3">
    <source>
        <dbReference type="ARBA" id="ARBA00019081"/>
    </source>
</evidence>
<feature type="compositionally biased region" description="Basic residues" evidence="12">
    <location>
        <begin position="379"/>
        <end position="388"/>
    </location>
</feature>
<evidence type="ECO:0000256" key="8">
    <source>
        <dbReference type="ARBA" id="ARBA00022842"/>
    </source>
</evidence>
<dbReference type="InterPro" id="IPR001025">
    <property type="entry name" value="BAH_dom"/>
</dbReference>
<dbReference type="GO" id="GO:0006270">
    <property type="term" value="P:DNA replication initiation"/>
    <property type="evidence" value="ECO:0007669"/>
    <property type="project" value="TreeGrafter"/>
</dbReference>
<dbReference type="STRING" id="307972.A0A2G8JW24"/>
<dbReference type="InterPro" id="IPR050311">
    <property type="entry name" value="ORC1/CDC6"/>
</dbReference>
<comment type="subunit">
    <text evidence="11">ORC is composed of six subunits.</text>
</comment>
<feature type="compositionally biased region" description="Acidic residues" evidence="12">
    <location>
        <begin position="227"/>
        <end position="242"/>
    </location>
</feature>
<keyword evidence="9 11" id="KW-0238">DNA-binding</keyword>
<dbReference type="FunFam" id="1.10.8.60:FF:000062">
    <property type="entry name" value="Origin recognition complex subunit 1"/>
    <property type="match status" value="1"/>
</dbReference>
<keyword evidence="6 11" id="KW-0547">Nucleotide-binding</keyword>
<dbReference type="GO" id="GO:0046872">
    <property type="term" value="F:metal ion binding"/>
    <property type="evidence" value="ECO:0007669"/>
    <property type="project" value="UniProtKB-KW"/>
</dbReference>
<evidence type="ECO:0000259" key="13">
    <source>
        <dbReference type="PROSITE" id="PS51038"/>
    </source>
</evidence>
<evidence type="ECO:0000256" key="11">
    <source>
        <dbReference type="RuleBase" id="RU365058"/>
    </source>
</evidence>
<evidence type="ECO:0000256" key="6">
    <source>
        <dbReference type="ARBA" id="ARBA00022741"/>
    </source>
</evidence>
<sequence length="769" mass="87031">MEMQYCWKGKFTVEGASKRRSKKYYEHLQLPDQTIVSTGDIVVIDNVDGEDFVAVVEHFYDNGQAMDSKRAKVQWYLRKSELPALGELRMPMVAHEQELFLFNRPKSSIVEVDIGTTVMCSNKTTGRVSQGNMDVVDALDLFSAAEMSSPRKKYCKFRAEYKTEICGRPRTTSRLSTSQRGENTPTRRKSVRISVPQSCPPLDRGKGQKHRDPTKTKSQRNRKLVFEDVDSDSDSLVEDENEDERLAKLKRLKKKVIESKSETPRTTSKVSVKRRKDTPRQAVASKKVPQSCPQPGASSRRSSLRKTPKRRINFSSIKEEEDEDDEDEWDGSESSSDDEEEESNYRPSRAKTPKKSVKGRTVATPKVKVSAKAATPQIRSRKTPRKTPSKPLEQARARLHVSAVPSSLPCREDEFTDIFSFVKGHLIDKLWGCLYVSGVPGTGKTATVHAMLEELNTEVQEGEIPAFQTIEINGMRLTEPHQAFVQILKHLTGQKATPQHAASLLEQYFSSPRPKSKPVVLIVDELDLLWTRKQDVLYSIFDWPTKPKSGLIVVAIANTMDLPERIMMNRVSSRLGLSRMTFQPYTFKQLQEIVEVRLQGLRAFDSEAIQLAARKVAALSGDARRALDICRRATEIAERTKQKGSKGTVGLNHVEWAVEEMFCSPKIMAIRNASEQEQIFLRALISEFRQSGLEETTFEEVLKQHVSLCRLQGFTPPSVSEIWSVCVHLASSNFATWKLVSMRLEKESCSMSVRMMLGLLSANQRVSRH</sequence>
<gene>
    <name evidence="14" type="ORF">BSL78_23209</name>
</gene>
<proteinExistence type="inferred from homology"/>
<name>A0A2G8JW24_STIJA</name>
<feature type="compositionally biased region" description="Basic residues" evidence="12">
    <location>
        <begin position="348"/>
        <end position="358"/>
    </location>
</feature>
<feature type="domain" description="BAH" evidence="13">
    <location>
        <begin position="34"/>
        <end position="158"/>
    </location>
</feature>
<dbReference type="PANTHER" id="PTHR10763">
    <property type="entry name" value="CELL DIVISION CONTROL PROTEIN 6-RELATED"/>
    <property type="match status" value="1"/>
</dbReference>
<dbReference type="InterPro" id="IPR043151">
    <property type="entry name" value="BAH_sf"/>
</dbReference>
<dbReference type="GO" id="GO:0005524">
    <property type="term" value="F:ATP binding"/>
    <property type="evidence" value="ECO:0007669"/>
    <property type="project" value="UniProtKB-KW"/>
</dbReference>
<dbReference type="InterPro" id="IPR003593">
    <property type="entry name" value="AAA+_ATPase"/>
</dbReference>
<keyword evidence="10 11" id="KW-0539">Nucleus</keyword>
<dbReference type="SUPFAM" id="SSF52540">
    <property type="entry name" value="P-loop containing nucleoside triphosphate hydrolases"/>
    <property type="match status" value="1"/>
</dbReference>
<evidence type="ECO:0000256" key="4">
    <source>
        <dbReference type="ARBA" id="ARBA00022705"/>
    </source>
</evidence>
<dbReference type="Pfam" id="PF00004">
    <property type="entry name" value="AAA"/>
    <property type="match status" value="1"/>
</dbReference>
<keyword evidence="7 11" id="KW-0067">ATP-binding</keyword>
<comment type="similarity">
    <text evidence="2 11">Belongs to the ORC1 family.</text>
</comment>
<accession>A0A2G8JW24</accession>
<reference evidence="14 15" key="1">
    <citation type="journal article" date="2017" name="PLoS Biol.">
        <title>The sea cucumber genome provides insights into morphological evolution and visceral regeneration.</title>
        <authorList>
            <person name="Zhang X."/>
            <person name="Sun L."/>
            <person name="Yuan J."/>
            <person name="Sun Y."/>
            <person name="Gao Y."/>
            <person name="Zhang L."/>
            <person name="Li S."/>
            <person name="Dai H."/>
            <person name="Hamel J.F."/>
            <person name="Liu C."/>
            <person name="Yu Y."/>
            <person name="Liu S."/>
            <person name="Lin W."/>
            <person name="Guo K."/>
            <person name="Jin S."/>
            <person name="Xu P."/>
            <person name="Storey K.B."/>
            <person name="Huan P."/>
            <person name="Zhang T."/>
            <person name="Zhou Y."/>
            <person name="Zhang J."/>
            <person name="Lin C."/>
            <person name="Li X."/>
            <person name="Xing L."/>
            <person name="Huo D."/>
            <person name="Sun M."/>
            <person name="Wang L."/>
            <person name="Mercier A."/>
            <person name="Li F."/>
            <person name="Yang H."/>
            <person name="Xiang J."/>
        </authorList>
    </citation>
    <scope>NUCLEOTIDE SEQUENCE [LARGE SCALE GENOMIC DNA]</scope>
    <source>
        <strain evidence="14">Shaxun</strain>
        <tissue evidence="14">Muscle</tissue>
    </source>
</reference>
<keyword evidence="8" id="KW-0460">Magnesium</keyword>
<comment type="subcellular location">
    <subcellularLocation>
        <location evidence="1 11">Nucleus</location>
    </subcellularLocation>
</comment>
<evidence type="ECO:0000256" key="10">
    <source>
        <dbReference type="ARBA" id="ARBA00023242"/>
    </source>
</evidence>
<evidence type="ECO:0000256" key="7">
    <source>
        <dbReference type="ARBA" id="ARBA00022840"/>
    </source>
</evidence>
<dbReference type="InterPro" id="IPR041083">
    <property type="entry name" value="AAA_lid_10"/>
</dbReference>
<keyword evidence="15" id="KW-1185">Reference proteome</keyword>
<evidence type="ECO:0000313" key="15">
    <source>
        <dbReference type="Proteomes" id="UP000230750"/>
    </source>
</evidence>
<dbReference type="CDD" id="cd00009">
    <property type="entry name" value="AAA"/>
    <property type="match status" value="1"/>
</dbReference>
<dbReference type="GO" id="GO:0005664">
    <property type="term" value="C:nuclear origin of replication recognition complex"/>
    <property type="evidence" value="ECO:0007669"/>
    <property type="project" value="TreeGrafter"/>
</dbReference>
<dbReference type="FunFam" id="3.40.50.300:FF:000199">
    <property type="entry name" value="Origin recognition complex subunit 1"/>
    <property type="match status" value="1"/>
</dbReference>
<keyword evidence="4 11" id="KW-0235">DNA replication</keyword>
<dbReference type="Pfam" id="PF09079">
    <property type="entry name" value="WHD_Cdc6"/>
    <property type="match status" value="1"/>
</dbReference>
<dbReference type="PROSITE" id="PS51038">
    <property type="entry name" value="BAH"/>
    <property type="match status" value="1"/>
</dbReference>
<evidence type="ECO:0000256" key="1">
    <source>
        <dbReference type="ARBA" id="ARBA00004123"/>
    </source>
</evidence>
<comment type="caution">
    <text evidence="14">The sequence shown here is derived from an EMBL/GenBank/DDBJ whole genome shotgun (WGS) entry which is preliminary data.</text>
</comment>
<dbReference type="GO" id="GO:0003682">
    <property type="term" value="F:chromatin binding"/>
    <property type="evidence" value="ECO:0007669"/>
    <property type="project" value="InterPro"/>
</dbReference>
<feature type="compositionally biased region" description="Acidic residues" evidence="12">
    <location>
        <begin position="319"/>
        <end position="342"/>
    </location>
</feature>
<dbReference type="Pfam" id="PF17872">
    <property type="entry name" value="AAA_lid_10"/>
    <property type="match status" value="1"/>
</dbReference>
<feature type="compositionally biased region" description="Polar residues" evidence="12">
    <location>
        <begin position="170"/>
        <end position="184"/>
    </location>
</feature>
<dbReference type="InterPro" id="IPR003959">
    <property type="entry name" value="ATPase_AAA_core"/>
</dbReference>
<evidence type="ECO:0000313" key="14">
    <source>
        <dbReference type="EMBL" id="PIK39954.1"/>
    </source>
</evidence>
<dbReference type="GO" id="GO:0003688">
    <property type="term" value="F:DNA replication origin binding"/>
    <property type="evidence" value="ECO:0007669"/>
    <property type="project" value="TreeGrafter"/>
</dbReference>
<dbReference type="Gene3D" id="2.30.30.490">
    <property type="match status" value="1"/>
</dbReference>
<dbReference type="GO" id="GO:0033314">
    <property type="term" value="P:mitotic DNA replication checkpoint signaling"/>
    <property type="evidence" value="ECO:0007669"/>
    <property type="project" value="TreeGrafter"/>
</dbReference>
<organism evidence="14 15">
    <name type="scientific">Stichopus japonicus</name>
    <name type="common">Sea cucumber</name>
    <dbReference type="NCBI Taxonomy" id="307972"/>
    <lineage>
        <taxon>Eukaryota</taxon>
        <taxon>Metazoa</taxon>
        <taxon>Echinodermata</taxon>
        <taxon>Eleutherozoa</taxon>
        <taxon>Echinozoa</taxon>
        <taxon>Holothuroidea</taxon>
        <taxon>Aspidochirotacea</taxon>
        <taxon>Aspidochirotida</taxon>
        <taxon>Stichopodidae</taxon>
        <taxon>Apostichopus</taxon>
    </lineage>
</organism>
<evidence type="ECO:0000256" key="2">
    <source>
        <dbReference type="ARBA" id="ARBA00008398"/>
    </source>
</evidence>
<evidence type="ECO:0000256" key="5">
    <source>
        <dbReference type="ARBA" id="ARBA00022723"/>
    </source>
</evidence>
<dbReference type="InterPro" id="IPR015163">
    <property type="entry name" value="Cdc6_C"/>
</dbReference>
<feature type="region of interest" description="Disordered" evidence="12">
    <location>
        <begin position="258"/>
        <end position="392"/>
    </location>
</feature>
<evidence type="ECO:0000256" key="9">
    <source>
        <dbReference type="ARBA" id="ARBA00023125"/>
    </source>
</evidence>
<feature type="compositionally biased region" description="Basic residues" evidence="12">
    <location>
        <begin position="302"/>
        <end position="312"/>
    </location>
</feature>
<feature type="region of interest" description="Disordered" evidence="12">
    <location>
        <begin position="168"/>
        <end position="242"/>
    </location>
</feature>
<dbReference type="SMART" id="SM00382">
    <property type="entry name" value="AAA"/>
    <property type="match status" value="1"/>
</dbReference>
<dbReference type="Gene3D" id="1.10.8.60">
    <property type="match status" value="1"/>
</dbReference>
<feature type="compositionally biased region" description="Polar residues" evidence="12">
    <location>
        <begin position="291"/>
        <end position="301"/>
    </location>
</feature>
<dbReference type="GO" id="GO:0016887">
    <property type="term" value="F:ATP hydrolysis activity"/>
    <property type="evidence" value="ECO:0007669"/>
    <property type="project" value="InterPro"/>
</dbReference>
<dbReference type="EMBL" id="MRZV01001182">
    <property type="protein sequence ID" value="PIK39954.1"/>
    <property type="molecule type" value="Genomic_DNA"/>
</dbReference>
<dbReference type="Gene3D" id="3.40.50.300">
    <property type="entry name" value="P-loop containing nucleotide triphosphate hydrolases"/>
    <property type="match status" value="1"/>
</dbReference>
<dbReference type="InterPro" id="IPR027417">
    <property type="entry name" value="P-loop_NTPase"/>
</dbReference>
<dbReference type="OrthoDB" id="1926878at2759"/>
<dbReference type="PANTHER" id="PTHR10763:SF23">
    <property type="entry name" value="ORIGIN RECOGNITION COMPLEX SUBUNIT 1"/>
    <property type="match status" value="1"/>
</dbReference>
<protein>
    <recommendedName>
        <fullName evidence="3 11">Origin recognition complex subunit 1</fullName>
    </recommendedName>
</protein>
<keyword evidence="5" id="KW-0479">Metal-binding</keyword>
<feature type="compositionally biased region" description="Basic and acidic residues" evidence="12">
    <location>
        <begin position="203"/>
        <end position="215"/>
    </location>
</feature>
<comment type="function">
    <text evidence="11">Component of the origin recognition complex (ORC) that binds origins of replication. DNA-binding is ATP-dependent, however specific DNA sequences that define origins of replication have not been identified so far. ORC is required to assemble the pre-replication complex necessary to initiate DNA replication.</text>
</comment>